<evidence type="ECO:0000313" key="2">
    <source>
        <dbReference type="Proteomes" id="UP000239735"/>
    </source>
</evidence>
<sequence>MANNAAVSTPASIVFTPLTDNVAALGGAPDASISIGALTVQPGGTGVILAGTGDPNDVLDSYYGAGILRSVDGGNTWSLIRKTANKEDSLSAEDYYFAGNGFAGFAWSTVNPQVVVAAVSQAYEATQVDANRANASYEGLNCSSDSGATWHLATITDGGGNDVQGPLDTFRSPNGNAATAVIWNPVRQLFVAAVRFHGYYQSSDGVTWTRIAAQPGYGLTPKMCPSNTGSTGSIACPIYRGTLAVNPQTGDTFAWTVDLNNQDQGLWQDQCAISGGPPPVVPM</sequence>
<reference evidence="2" key="1">
    <citation type="submission" date="2018-02" db="EMBL/GenBank/DDBJ databases">
        <authorList>
            <person name="Hausmann B."/>
        </authorList>
    </citation>
    <scope>NUCLEOTIDE SEQUENCE [LARGE SCALE GENOMIC DNA]</scope>
    <source>
        <strain evidence="2">Peat soil MAG SbA5</strain>
    </source>
</reference>
<protein>
    <submittedName>
        <fullName evidence="1">BNR/Asp-box repeat protein</fullName>
    </submittedName>
</protein>
<dbReference type="SUPFAM" id="SSF50939">
    <property type="entry name" value="Sialidases"/>
    <property type="match status" value="1"/>
</dbReference>
<gene>
    <name evidence="1" type="ORF">SBA5_30165</name>
</gene>
<dbReference type="OrthoDB" id="9757947at2"/>
<dbReference type="Proteomes" id="UP000239735">
    <property type="component" value="Unassembled WGS sequence"/>
</dbReference>
<accession>A0A2N9LCF4</accession>
<dbReference type="EMBL" id="OKRB01000086">
    <property type="protein sequence ID" value="SPE20960.1"/>
    <property type="molecule type" value="Genomic_DNA"/>
</dbReference>
<dbReference type="AlphaFoldDB" id="A0A2N9LCF4"/>
<evidence type="ECO:0000313" key="1">
    <source>
        <dbReference type="EMBL" id="SPE20960.1"/>
    </source>
</evidence>
<dbReference type="Gene3D" id="2.130.10.10">
    <property type="entry name" value="YVTN repeat-like/Quinoprotein amine dehydrogenase"/>
    <property type="match status" value="1"/>
</dbReference>
<dbReference type="InterPro" id="IPR015943">
    <property type="entry name" value="WD40/YVTN_repeat-like_dom_sf"/>
</dbReference>
<name>A0A2N9LCF4_9BACT</name>
<organism evidence="1 2">
    <name type="scientific">Candidatus Sulfuritelmatomonas gaucii</name>
    <dbReference type="NCBI Taxonomy" id="2043161"/>
    <lineage>
        <taxon>Bacteria</taxon>
        <taxon>Pseudomonadati</taxon>
        <taxon>Acidobacteriota</taxon>
        <taxon>Terriglobia</taxon>
        <taxon>Terriglobales</taxon>
        <taxon>Acidobacteriaceae</taxon>
        <taxon>Candidatus Sulfuritelmatomonas</taxon>
    </lineage>
</organism>
<dbReference type="InterPro" id="IPR036278">
    <property type="entry name" value="Sialidase_sf"/>
</dbReference>
<proteinExistence type="predicted"/>